<organism evidence="2 3">
    <name type="scientific">Treponema vincentii F0403</name>
    <dbReference type="NCBI Taxonomy" id="1125702"/>
    <lineage>
        <taxon>Bacteria</taxon>
        <taxon>Pseudomonadati</taxon>
        <taxon>Spirochaetota</taxon>
        <taxon>Spirochaetia</taxon>
        <taxon>Spirochaetales</taxon>
        <taxon>Treponemataceae</taxon>
        <taxon>Treponema</taxon>
    </lineage>
</organism>
<dbReference type="EMBL" id="ATFC01000007">
    <property type="protein sequence ID" value="EPF47300.1"/>
    <property type="molecule type" value="Genomic_DNA"/>
</dbReference>
<proteinExistence type="predicted"/>
<evidence type="ECO:0000259" key="1">
    <source>
        <dbReference type="Pfam" id="PF05598"/>
    </source>
</evidence>
<gene>
    <name evidence="2" type="ORF">HMPREF1222_01124</name>
</gene>
<dbReference type="RefSeq" id="WP_016518577.1">
    <property type="nucleotide sequence ID" value="NZ_KE332512.1"/>
</dbReference>
<sequence length="79" mass="9454">MKERGLFDEEERLNILSKLGDNLETLNKKINWELFRPILKKALKKEAKGLGGRPAYDYVMMFKIIILQRLYSAYFRQCR</sequence>
<comment type="caution">
    <text evidence="2">The sequence shown here is derived from an EMBL/GenBank/DDBJ whole genome shotgun (WGS) entry which is preliminary data.</text>
</comment>
<feature type="domain" description="Transposase InsH N-terminal" evidence="1">
    <location>
        <begin position="18"/>
        <end position="77"/>
    </location>
</feature>
<dbReference type="AlphaFoldDB" id="S3LCA8"/>
<protein>
    <recommendedName>
        <fullName evidence="1">Transposase InsH N-terminal domain-containing protein</fullName>
    </recommendedName>
</protein>
<dbReference type="GeneID" id="301461296"/>
<dbReference type="PATRIC" id="fig|1125702.3.peg.1168"/>
<accession>S3LCA8</accession>
<name>S3LCA8_9SPIR</name>
<dbReference type="Pfam" id="PF05598">
    <property type="entry name" value="DUF772"/>
    <property type="match status" value="1"/>
</dbReference>
<reference evidence="2 3" key="1">
    <citation type="submission" date="2013-04" db="EMBL/GenBank/DDBJ databases">
        <title>The Genome Sequence of Treponema vincentii F0403.</title>
        <authorList>
            <consortium name="The Broad Institute Genomics Platform"/>
            <person name="Earl A."/>
            <person name="Ward D."/>
            <person name="Feldgarden M."/>
            <person name="Gevers D."/>
            <person name="Leonetti C."/>
            <person name="Izard J."/>
            <person name="Walker B."/>
            <person name="Young S."/>
            <person name="Zeng Q."/>
            <person name="Gargeya S."/>
            <person name="Fitzgerald M."/>
            <person name="Haas B."/>
            <person name="Abouelleil A."/>
            <person name="Allen A.W."/>
            <person name="Alvarado L."/>
            <person name="Arachchi H.M."/>
            <person name="Berlin A.M."/>
            <person name="Chapman S.B."/>
            <person name="Gainer-Dewar J."/>
            <person name="Goldberg J."/>
            <person name="Griggs A."/>
            <person name="Gujja S."/>
            <person name="Hansen M."/>
            <person name="Howarth C."/>
            <person name="Imamovic A."/>
            <person name="Ireland A."/>
            <person name="Larimer J."/>
            <person name="McCowan C."/>
            <person name="Murphy C."/>
            <person name="Pearson M."/>
            <person name="Poon T.W."/>
            <person name="Priest M."/>
            <person name="Roberts A."/>
            <person name="Saif S."/>
            <person name="Shea T."/>
            <person name="Sisk P."/>
            <person name="Sykes S."/>
            <person name="Wortman J."/>
            <person name="Nusbaum C."/>
            <person name="Birren B."/>
        </authorList>
    </citation>
    <scope>NUCLEOTIDE SEQUENCE [LARGE SCALE GENOMIC DNA]</scope>
    <source>
        <strain evidence="2 3">F0403</strain>
    </source>
</reference>
<keyword evidence="3" id="KW-1185">Reference proteome</keyword>
<evidence type="ECO:0000313" key="2">
    <source>
        <dbReference type="EMBL" id="EPF47300.1"/>
    </source>
</evidence>
<dbReference type="Proteomes" id="UP000014605">
    <property type="component" value="Unassembled WGS sequence"/>
</dbReference>
<evidence type="ECO:0000313" key="3">
    <source>
        <dbReference type="Proteomes" id="UP000014605"/>
    </source>
</evidence>
<dbReference type="InterPro" id="IPR008490">
    <property type="entry name" value="Transposase_InsH_N"/>
</dbReference>
<dbReference type="HOGENOM" id="CLU_049873_14_2_12"/>